<dbReference type="FunFam" id="3.40.50.970:FF:000108">
    <property type="entry name" value="2-oxoisovalerate dehydrogenase subunit alpha"/>
    <property type="match status" value="1"/>
</dbReference>
<sequence>MQISTISYLNEKGILSKECKHQIADDVLIRGYETMVQTRSVDDRMITLQRQGSISFALSSLGEEACAVASAAALDLADWMYPQYRELGVMFWRGFTIQQYLHHMFGNKEDLIMGRQMPNHFGSKALNVVPVSSPIGTKIPHAAGCAYAMKIQKEEAVAVAYFGDGATSEGDFHVGLNFAAVRKAPAIFFCRNNGYAISTPCTSQFASDGIYPKGIGYGIQAFRVDGNDFFAVHETVAKAKQLCLEGHGPILIEAMTYRMGAHSTSDDPSRYRSEEEVKSWENKCPVRRLRLYLESKKLWNAEKEEALLAKIKKEIDEAIQVAKKTEHPPLHSMIEDVYFEIPQRLKEEFQAVNQLFGEKG</sequence>
<protein>
    <recommendedName>
        <fullName evidence="4">2-oxoisovalerate dehydrogenase subunit alpha</fullName>
        <ecNumber evidence="4">1.2.4.4</ecNumber>
    </recommendedName>
    <alternativeName>
        <fullName evidence="4">Branched-chain alpha-keto acid dehydrogenase E1 component alpha chain</fullName>
    </alternativeName>
</protein>
<dbReference type="PANTHER" id="PTHR43380">
    <property type="entry name" value="2-OXOISOVALERATE DEHYDROGENASE SUBUNIT ALPHA, MITOCHONDRIAL"/>
    <property type="match status" value="1"/>
</dbReference>
<comment type="catalytic activity">
    <reaction evidence="4">
        <text>N(6)-[(R)-lipoyl]-L-lysyl-[protein] + 3-methyl-2-oxobutanoate + H(+) = N(6)-[(R)-S(8)-2-methylpropanoyldihydrolipoyl]-L-lysyl-[protein] + CO2</text>
        <dbReference type="Rhea" id="RHEA:13457"/>
        <dbReference type="Rhea" id="RHEA-COMP:10474"/>
        <dbReference type="Rhea" id="RHEA-COMP:10497"/>
        <dbReference type="ChEBI" id="CHEBI:11851"/>
        <dbReference type="ChEBI" id="CHEBI:15378"/>
        <dbReference type="ChEBI" id="CHEBI:16526"/>
        <dbReference type="ChEBI" id="CHEBI:83099"/>
        <dbReference type="ChEBI" id="CHEBI:83142"/>
        <dbReference type="EC" id="1.2.4.4"/>
    </reaction>
</comment>
<comment type="cofactor">
    <cofactor evidence="1 4">
        <name>thiamine diphosphate</name>
        <dbReference type="ChEBI" id="CHEBI:58937"/>
    </cofactor>
</comment>
<reference evidence="6 7" key="2">
    <citation type="journal article" date="2011" name="Mol. Biol. Evol.">
        <title>Unity in variety--the pan-genome of the Chlamydiae.</title>
        <authorList>
            <person name="Collingro A."/>
            <person name="Tischler P."/>
            <person name="Weinmaier T."/>
            <person name="Penz T."/>
            <person name="Heinz E."/>
            <person name="Brunham R.C."/>
            <person name="Read T.D."/>
            <person name="Bavoil P.M."/>
            <person name="Sachse K."/>
            <person name="Kahane S."/>
            <person name="Friedman M.G."/>
            <person name="Rattei T."/>
            <person name="Myers G.S."/>
            <person name="Horn M."/>
        </authorList>
    </citation>
    <scope>NUCLEOTIDE SEQUENCE [LARGE SCALE GENOMIC DNA]</scope>
    <source>
        <strain evidence="7">UV7</strain>
    </source>
</reference>
<comment type="similarity">
    <text evidence="4">Belongs to the BCKDHA family.</text>
</comment>
<dbReference type="InterPro" id="IPR029061">
    <property type="entry name" value="THDP-binding"/>
</dbReference>
<dbReference type="STRING" id="765952.PUV_02590"/>
<dbReference type="EC" id="1.2.4.4" evidence="4"/>
<gene>
    <name evidence="6" type="primary">bkdA</name>
    <name evidence="6" type="ordered locus">PUV_02590</name>
</gene>
<dbReference type="PANTHER" id="PTHR43380:SF1">
    <property type="entry name" value="2-OXOISOVALERATE DEHYDROGENASE SUBUNIT ALPHA, MITOCHONDRIAL"/>
    <property type="match status" value="1"/>
</dbReference>
<organism evidence="6 7">
    <name type="scientific">Parachlamydia acanthamoebae (strain UV7)</name>
    <dbReference type="NCBI Taxonomy" id="765952"/>
    <lineage>
        <taxon>Bacteria</taxon>
        <taxon>Pseudomonadati</taxon>
        <taxon>Chlamydiota</taxon>
        <taxon>Chlamydiia</taxon>
        <taxon>Parachlamydiales</taxon>
        <taxon>Parachlamydiaceae</taxon>
        <taxon>Parachlamydia</taxon>
    </lineage>
</organism>
<keyword evidence="2 4" id="KW-0560">Oxidoreductase</keyword>
<dbReference type="SUPFAM" id="SSF52518">
    <property type="entry name" value="Thiamin diphosphate-binding fold (THDP-binding)"/>
    <property type="match status" value="1"/>
</dbReference>
<dbReference type="KEGG" id="puv:PUV_02590"/>
<dbReference type="OrthoDB" id="9766715at2"/>
<keyword evidence="3 4" id="KW-0786">Thiamine pyrophosphate</keyword>
<evidence type="ECO:0000313" key="7">
    <source>
        <dbReference type="Proteomes" id="UP000000495"/>
    </source>
</evidence>
<dbReference type="Gene3D" id="3.40.50.970">
    <property type="match status" value="1"/>
</dbReference>
<proteinExistence type="inferred from homology"/>
<evidence type="ECO:0000259" key="5">
    <source>
        <dbReference type="Pfam" id="PF00676"/>
    </source>
</evidence>
<dbReference type="RefSeq" id="WP_006340551.1">
    <property type="nucleotide sequence ID" value="NC_015702.1"/>
</dbReference>
<dbReference type="eggNOG" id="COG1071">
    <property type="taxonomic scope" value="Bacteria"/>
</dbReference>
<dbReference type="Proteomes" id="UP000000495">
    <property type="component" value="Chromosome"/>
</dbReference>
<dbReference type="Pfam" id="PF00676">
    <property type="entry name" value="E1_dh"/>
    <property type="match status" value="1"/>
</dbReference>
<dbReference type="InterPro" id="IPR001017">
    <property type="entry name" value="DH_E1"/>
</dbReference>
<name>F8KVS3_PARAV</name>
<evidence type="ECO:0000256" key="4">
    <source>
        <dbReference type="RuleBase" id="RU365014"/>
    </source>
</evidence>
<dbReference type="InterPro" id="IPR050771">
    <property type="entry name" value="Alpha-ketoacid_DH_E1_comp"/>
</dbReference>
<reference key="1">
    <citation type="journal article" date="2011" name="Mol. Biol. Evol.">
        <title>Unity in variety -- the pan-genome of the Chlamydiae.</title>
        <authorList>
            <person name="Collingro A."/>
            <person name="Tischler P."/>
            <person name="Weinmaier T."/>
            <person name="Penz T."/>
            <person name="Heinz E."/>
            <person name="Brunham R.C."/>
            <person name="Read T.D."/>
            <person name="Bavoil P.M."/>
            <person name="Sachse K."/>
            <person name="Kahane S."/>
            <person name="Friedman M.G."/>
            <person name="Rattei T."/>
            <person name="Myers G.S.A."/>
            <person name="Horn M."/>
        </authorList>
    </citation>
    <scope>NUCLEOTIDE SEQUENCE</scope>
    <source>
        <strain>UV7</strain>
    </source>
</reference>
<dbReference type="GO" id="GO:0003863">
    <property type="term" value="F:branched-chain 2-oxo acid dehydrogenase activity"/>
    <property type="evidence" value="ECO:0007669"/>
    <property type="project" value="UniProtKB-EC"/>
</dbReference>
<evidence type="ECO:0000256" key="2">
    <source>
        <dbReference type="ARBA" id="ARBA00023002"/>
    </source>
</evidence>
<dbReference type="CDD" id="cd02000">
    <property type="entry name" value="TPP_E1_PDC_ADC_BCADC"/>
    <property type="match status" value="1"/>
</dbReference>
<evidence type="ECO:0000256" key="1">
    <source>
        <dbReference type="ARBA" id="ARBA00001964"/>
    </source>
</evidence>
<dbReference type="AlphaFoldDB" id="F8KVS3"/>
<accession>F8KVS3</accession>
<comment type="function">
    <text evidence="4">The branched-chain alpha-keto dehydrogenase complex catalyzes the overall conversion of alpha-keto acids to acyl-CoA and CO(2). It contains multiple copies of three enzymatic components: branched-chain alpha-keto acid decarboxylase (E1), lipoamide acyltransferase (E2) and lipoamide dehydrogenase (E3).</text>
</comment>
<feature type="domain" description="Dehydrogenase E1 component" evidence="5">
    <location>
        <begin position="33"/>
        <end position="328"/>
    </location>
</feature>
<keyword evidence="7" id="KW-1185">Reference proteome</keyword>
<dbReference type="EMBL" id="FR872580">
    <property type="protein sequence ID" value="CCB85209.1"/>
    <property type="molecule type" value="Genomic_DNA"/>
</dbReference>
<dbReference type="GO" id="GO:0009083">
    <property type="term" value="P:branched-chain amino acid catabolic process"/>
    <property type="evidence" value="ECO:0007669"/>
    <property type="project" value="TreeGrafter"/>
</dbReference>
<evidence type="ECO:0000256" key="3">
    <source>
        <dbReference type="ARBA" id="ARBA00023052"/>
    </source>
</evidence>
<dbReference type="HOGENOM" id="CLU_029393_1_2_0"/>
<evidence type="ECO:0000313" key="6">
    <source>
        <dbReference type="EMBL" id="CCB85209.1"/>
    </source>
</evidence>